<dbReference type="NCBIfam" id="TIGR02040">
    <property type="entry name" value="PpsR-CrtJ"/>
    <property type="match status" value="1"/>
</dbReference>
<dbReference type="SUPFAM" id="SSF55785">
    <property type="entry name" value="PYP-like sensor domain (PAS domain)"/>
    <property type="match status" value="2"/>
</dbReference>
<dbReference type="CDD" id="cd00130">
    <property type="entry name" value="PAS"/>
    <property type="match status" value="1"/>
</dbReference>
<dbReference type="SMART" id="SM00091">
    <property type="entry name" value="PAS"/>
    <property type="match status" value="3"/>
</dbReference>
<gene>
    <name evidence="2" type="primary">ppsR</name>
    <name evidence="2" type="ORF">DOO78_18045</name>
</gene>
<evidence type="ECO:0000313" key="2">
    <source>
        <dbReference type="EMBL" id="RAI57693.1"/>
    </source>
</evidence>
<dbReference type="GO" id="GO:0006355">
    <property type="term" value="P:regulation of DNA-templated transcription"/>
    <property type="evidence" value="ECO:0007669"/>
    <property type="project" value="InterPro"/>
</dbReference>
<dbReference type="RefSeq" id="WP_111471258.1">
    <property type="nucleotide sequence ID" value="NZ_QLIX01000015.1"/>
</dbReference>
<comment type="caution">
    <text evidence="2">The sequence shown here is derived from an EMBL/GenBank/DDBJ whole genome shotgun (WGS) entry which is preliminary data.</text>
</comment>
<dbReference type="OrthoDB" id="5499170at2"/>
<dbReference type="PROSITE" id="PS50112">
    <property type="entry name" value="PAS"/>
    <property type="match status" value="1"/>
</dbReference>
<dbReference type="Gene3D" id="1.10.10.60">
    <property type="entry name" value="Homeodomain-like"/>
    <property type="match status" value="1"/>
</dbReference>
<dbReference type="InterPro" id="IPR013767">
    <property type="entry name" value="PAS_fold"/>
</dbReference>
<proteinExistence type="predicted"/>
<keyword evidence="3" id="KW-1185">Reference proteome</keyword>
<dbReference type="Gene3D" id="3.30.450.20">
    <property type="entry name" value="PAS domain"/>
    <property type="match status" value="3"/>
</dbReference>
<dbReference type="InterPro" id="IPR000014">
    <property type="entry name" value="PAS"/>
</dbReference>
<protein>
    <submittedName>
        <fullName evidence="2">Transcriptional regulator PpsR</fullName>
    </submittedName>
</protein>
<dbReference type="NCBIfam" id="TIGR00229">
    <property type="entry name" value="sensory_box"/>
    <property type="match status" value="1"/>
</dbReference>
<dbReference type="InterPro" id="IPR035965">
    <property type="entry name" value="PAS-like_dom_sf"/>
</dbReference>
<dbReference type="EMBL" id="QLIX01000015">
    <property type="protein sequence ID" value="RAI57693.1"/>
    <property type="molecule type" value="Genomic_DNA"/>
</dbReference>
<name>A0A327M695_9PROT</name>
<dbReference type="InterPro" id="IPR011785">
    <property type="entry name" value="Tscrpt_reg_PpsR-CrtJ"/>
</dbReference>
<organism evidence="2 3">
    <name type="scientific">Roseicella frigidaeris</name>
    <dbReference type="NCBI Taxonomy" id="2230885"/>
    <lineage>
        <taxon>Bacteria</taxon>
        <taxon>Pseudomonadati</taxon>
        <taxon>Pseudomonadota</taxon>
        <taxon>Alphaproteobacteria</taxon>
        <taxon>Acetobacterales</taxon>
        <taxon>Roseomonadaceae</taxon>
        <taxon>Roseicella</taxon>
    </lineage>
</organism>
<sequence>MTSFKAPRLSLGNLDADATASVIAAASDIAIILTADGVIHDLAINAEDLARDLAAGTDWLGRRWIETVTVESRPKAEELLRDAVAGRTPRWRHLNQLAPAIGSVPILCAAVRLGTADRAVVFGRDLRPVSSLQQRLVEAQQSVERDYARLRQAETRYRLLFQISPEPILVVDAPSGRVVEMNPAAALLFGKAAKRMVGRYFPEAFAPESQDSVRLLLAGVRAGGRADETVAPLEPDGREVNVAVSLLRQEEGTTFLVRLSPARTDLPALALPRPKSKLLEAVEGAPDAFVVTDHEGRILTTNAAFLEAAQLVTEDQALGEPLGRWLGRQGVEMDVLTGTLRQRGSVRLFATTLRGEHGGTTEVEVSAVSVTEAGGRDCFGFAIRDVGMRLATAPNRAEPLRSVGQITELIGRVPLKDLVREATDVIERLCIEAALQLTGDNRASAAELLGLSRQSLYVKLRRYGLGDLGPEANQLEDS</sequence>
<feature type="domain" description="PAS" evidence="1">
    <location>
        <begin position="153"/>
        <end position="224"/>
    </location>
</feature>
<dbReference type="GO" id="GO:0043565">
    <property type="term" value="F:sequence-specific DNA binding"/>
    <property type="evidence" value="ECO:0007669"/>
    <property type="project" value="InterPro"/>
</dbReference>
<reference evidence="3" key="1">
    <citation type="submission" date="2018-06" db="EMBL/GenBank/DDBJ databases">
        <authorList>
            <person name="Khan S.A."/>
        </authorList>
    </citation>
    <scope>NUCLEOTIDE SEQUENCE [LARGE SCALE GENOMIC DNA]</scope>
    <source>
        <strain evidence="3">DB-1506</strain>
    </source>
</reference>
<dbReference type="SUPFAM" id="SSF46689">
    <property type="entry name" value="Homeodomain-like"/>
    <property type="match status" value="1"/>
</dbReference>
<dbReference type="Proteomes" id="UP000249065">
    <property type="component" value="Unassembled WGS sequence"/>
</dbReference>
<dbReference type="PRINTS" id="PR01590">
    <property type="entry name" value="HTHFIS"/>
</dbReference>
<dbReference type="InterPro" id="IPR009057">
    <property type="entry name" value="Homeodomain-like_sf"/>
</dbReference>
<accession>A0A327M695</accession>
<dbReference type="Pfam" id="PF00989">
    <property type="entry name" value="PAS"/>
    <property type="match status" value="2"/>
</dbReference>
<dbReference type="AlphaFoldDB" id="A0A327M695"/>
<evidence type="ECO:0000259" key="1">
    <source>
        <dbReference type="PROSITE" id="PS50112"/>
    </source>
</evidence>
<evidence type="ECO:0000313" key="3">
    <source>
        <dbReference type="Proteomes" id="UP000249065"/>
    </source>
</evidence>
<dbReference type="Pfam" id="PF02954">
    <property type="entry name" value="HTH_8"/>
    <property type="match status" value="1"/>
</dbReference>
<dbReference type="InterPro" id="IPR002197">
    <property type="entry name" value="HTH_Fis"/>
</dbReference>
<dbReference type="Gene3D" id="1.20.5.430">
    <property type="match status" value="1"/>
</dbReference>